<proteinExistence type="inferred from homology"/>
<dbReference type="STRING" id="436010.A0A166BRH8"/>
<dbReference type="PANTHER" id="PTHR42877">
    <property type="entry name" value="L-ORNITHINE N(5)-MONOOXYGENASE-RELATED"/>
    <property type="match status" value="1"/>
</dbReference>
<reference evidence="2 3" key="1">
    <citation type="journal article" date="2016" name="Mol. Biol. Evol.">
        <title>Comparative Genomics of Early-Diverging Mushroom-Forming Fungi Provides Insights into the Origins of Lignocellulose Decay Capabilities.</title>
        <authorList>
            <person name="Nagy L.G."/>
            <person name="Riley R."/>
            <person name="Tritt A."/>
            <person name="Adam C."/>
            <person name="Daum C."/>
            <person name="Floudas D."/>
            <person name="Sun H."/>
            <person name="Yadav J.S."/>
            <person name="Pangilinan J."/>
            <person name="Larsson K.H."/>
            <person name="Matsuura K."/>
            <person name="Barry K."/>
            <person name="Labutti K."/>
            <person name="Kuo R."/>
            <person name="Ohm R.A."/>
            <person name="Bhattacharya S.S."/>
            <person name="Shirouzu T."/>
            <person name="Yoshinaga Y."/>
            <person name="Martin F.M."/>
            <person name="Grigoriev I.V."/>
            <person name="Hibbett D.S."/>
        </authorList>
    </citation>
    <scope>NUCLEOTIDE SEQUENCE [LARGE SCALE GENOMIC DNA]</scope>
    <source>
        <strain evidence="2 3">CBS 109695</strain>
    </source>
</reference>
<comment type="similarity">
    <text evidence="1">Belongs to the FAD-binding monooxygenase family.</text>
</comment>
<evidence type="ECO:0000313" key="2">
    <source>
        <dbReference type="EMBL" id="KZP12912.1"/>
    </source>
</evidence>
<dbReference type="Proteomes" id="UP000076532">
    <property type="component" value="Unassembled WGS sequence"/>
</dbReference>
<evidence type="ECO:0000256" key="1">
    <source>
        <dbReference type="ARBA" id="ARBA00010139"/>
    </source>
</evidence>
<dbReference type="AlphaFoldDB" id="A0A166BRH8"/>
<dbReference type="InterPro" id="IPR051209">
    <property type="entry name" value="FAD-bind_Monooxygenase_sf"/>
</dbReference>
<dbReference type="EMBL" id="KV417640">
    <property type="protein sequence ID" value="KZP12912.1"/>
    <property type="molecule type" value="Genomic_DNA"/>
</dbReference>
<organism evidence="2 3">
    <name type="scientific">Athelia psychrophila</name>
    <dbReference type="NCBI Taxonomy" id="1759441"/>
    <lineage>
        <taxon>Eukaryota</taxon>
        <taxon>Fungi</taxon>
        <taxon>Dikarya</taxon>
        <taxon>Basidiomycota</taxon>
        <taxon>Agaricomycotina</taxon>
        <taxon>Agaricomycetes</taxon>
        <taxon>Agaricomycetidae</taxon>
        <taxon>Atheliales</taxon>
        <taxon>Atheliaceae</taxon>
        <taxon>Athelia</taxon>
    </lineage>
</organism>
<dbReference type="PANTHER" id="PTHR42877:SF5">
    <property type="entry name" value="L-ORNITHINE N(5)-MONOOXYGENASE-RELATED"/>
    <property type="match status" value="1"/>
</dbReference>
<accession>A0A166BRH8</accession>
<dbReference type="OrthoDB" id="74360at2759"/>
<sequence>MSSSSRPKADTVPIKGKNIVILGNSCSGMQLVPAQALIAQNIIQFPHSLQFYFPYGHLAVHWLLFSVIERSFGQLYTTLSGDQRCKKQKVVSGVEKTPLREYWELLKPSYKVGCKRQVYDPGCILEDSHSLHSTNT</sequence>
<evidence type="ECO:0000313" key="3">
    <source>
        <dbReference type="Proteomes" id="UP000076532"/>
    </source>
</evidence>
<protein>
    <submittedName>
        <fullName evidence="2">Uncharacterized protein</fullName>
    </submittedName>
</protein>
<keyword evidence="3" id="KW-1185">Reference proteome</keyword>
<gene>
    <name evidence="2" type="ORF">FIBSPDRAFT_960975</name>
</gene>
<name>A0A166BRH8_9AGAM</name>